<dbReference type="InterPro" id="IPR003660">
    <property type="entry name" value="HAMP_dom"/>
</dbReference>
<evidence type="ECO:0000256" key="3">
    <source>
        <dbReference type="ARBA" id="ARBA00012438"/>
    </source>
</evidence>
<dbReference type="InterPro" id="IPR004358">
    <property type="entry name" value="Sig_transdc_His_kin-like_C"/>
</dbReference>
<dbReference type="PROSITE" id="PS50885">
    <property type="entry name" value="HAMP"/>
    <property type="match status" value="1"/>
</dbReference>
<evidence type="ECO:0000256" key="7">
    <source>
        <dbReference type="ARBA" id="ARBA00022777"/>
    </source>
</evidence>
<dbReference type="Gene3D" id="3.30.565.10">
    <property type="entry name" value="Histidine kinase-like ATPase, C-terminal domain"/>
    <property type="match status" value="1"/>
</dbReference>
<protein>
    <recommendedName>
        <fullName evidence="3">histidine kinase</fullName>
        <ecNumber evidence="3">2.7.13.3</ecNumber>
    </recommendedName>
</protein>
<keyword evidence="10 11" id="KW-0472">Membrane</keyword>
<keyword evidence="8 11" id="KW-1133">Transmembrane helix</keyword>
<comment type="catalytic activity">
    <reaction evidence="1">
        <text>ATP + protein L-histidine = ADP + protein N-phospho-L-histidine.</text>
        <dbReference type="EC" id="2.7.13.3"/>
    </reaction>
</comment>
<feature type="domain" description="Histidine kinase" evidence="12">
    <location>
        <begin position="244"/>
        <end position="448"/>
    </location>
</feature>
<keyword evidence="7 14" id="KW-0418">Kinase</keyword>
<dbReference type="Pfam" id="PF02518">
    <property type="entry name" value="HATPase_c"/>
    <property type="match status" value="1"/>
</dbReference>
<dbReference type="InterPro" id="IPR003661">
    <property type="entry name" value="HisK_dim/P_dom"/>
</dbReference>
<evidence type="ECO:0000256" key="9">
    <source>
        <dbReference type="ARBA" id="ARBA00023012"/>
    </source>
</evidence>
<keyword evidence="9" id="KW-0902">Two-component regulatory system</keyword>
<dbReference type="OrthoDB" id="9809567at2"/>
<dbReference type="SUPFAM" id="SSF47384">
    <property type="entry name" value="Homodimeric domain of signal transducing histidine kinase"/>
    <property type="match status" value="1"/>
</dbReference>
<dbReference type="GO" id="GO:0005886">
    <property type="term" value="C:plasma membrane"/>
    <property type="evidence" value="ECO:0007669"/>
    <property type="project" value="TreeGrafter"/>
</dbReference>
<sequence length="452" mass="48610">MKQHSLRLRLLLLAAVLVAVAVLMAGIVLLYMFSTHIERRVAADLDANLNRAVALIDPEAETPALLAPLADPRYALPLSGLYWQIEDLDSGRSARSPSLVDGVLVLPGAAAGMVELDGPDRQRLVSVWLDVQFAEADAGPRRYRIIVAEDRRVIDQAIAAFGSEMSLALLVLGLALTLVAWVQVQLGLRPLEALRLSLQSVRRGEAERLVGSFPTEVGPLVREVNDLLEARDRSLVFARMRASDLAHGLKTPLAVIAATALRLRDKGEDEAAETLDSMSDEMSARIDYQLRLARLRHRPASHVMRSPLKDAVLRIARVLEKTAEGERLGWTFNLDAGIGVNLDPQDLIELLGVILENACQWAEHEIRVSGAVVGDFVEVLVEDDGPGLGAEDIARLGPRGERLDQGGKGSGFGIAIASEILELNGGRLAISRSPLGGLAVAMSLPGAGTPEG</sequence>
<dbReference type="InterPro" id="IPR003594">
    <property type="entry name" value="HATPase_dom"/>
</dbReference>
<keyword evidence="4" id="KW-0597">Phosphoprotein</keyword>
<dbReference type="Proteomes" id="UP000183447">
    <property type="component" value="Unassembled WGS sequence"/>
</dbReference>
<evidence type="ECO:0000313" key="14">
    <source>
        <dbReference type="EMBL" id="SFZ82525.1"/>
    </source>
</evidence>
<evidence type="ECO:0000313" key="15">
    <source>
        <dbReference type="Proteomes" id="UP000183447"/>
    </source>
</evidence>
<dbReference type="STRING" id="665118.SAMN02983003_1126"/>
<feature type="transmembrane region" description="Helical" evidence="11">
    <location>
        <begin position="12"/>
        <end position="33"/>
    </location>
</feature>
<evidence type="ECO:0000256" key="6">
    <source>
        <dbReference type="ARBA" id="ARBA00022692"/>
    </source>
</evidence>
<evidence type="ECO:0000256" key="10">
    <source>
        <dbReference type="ARBA" id="ARBA00023136"/>
    </source>
</evidence>
<feature type="transmembrane region" description="Helical" evidence="11">
    <location>
        <begin position="167"/>
        <end position="188"/>
    </location>
</feature>
<dbReference type="PRINTS" id="PR00344">
    <property type="entry name" value="BCTRLSENSOR"/>
</dbReference>
<gene>
    <name evidence="14" type="ORF">SAMN02983003_1126</name>
</gene>
<dbReference type="PANTHER" id="PTHR45436">
    <property type="entry name" value="SENSOR HISTIDINE KINASE YKOH"/>
    <property type="match status" value="1"/>
</dbReference>
<evidence type="ECO:0000259" key="13">
    <source>
        <dbReference type="PROSITE" id="PS50885"/>
    </source>
</evidence>
<dbReference type="Gene3D" id="1.10.287.130">
    <property type="match status" value="1"/>
</dbReference>
<dbReference type="AlphaFoldDB" id="A0A1K2HV50"/>
<dbReference type="SUPFAM" id="SSF55874">
    <property type="entry name" value="ATPase domain of HSP90 chaperone/DNA topoisomerase II/histidine kinase"/>
    <property type="match status" value="1"/>
</dbReference>
<dbReference type="EC" id="2.7.13.3" evidence="3"/>
<accession>A0A1K2HV50</accession>
<keyword evidence="5" id="KW-0808">Transferase</keyword>
<keyword evidence="15" id="KW-1185">Reference proteome</keyword>
<dbReference type="GO" id="GO:0000155">
    <property type="term" value="F:phosphorelay sensor kinase activity"/>
    <property type="evidence" value="ECO:0007669"/>
    <property type="project" value="InterPro"/>
</dbReference>
<dbReference type="InterPro" id="IPR005467">
    <property type="entry name" value="His_kinase_dom"/>
</dbReference>
<evidence type="ECO:0000256" key="5">
    <source>
        <dbReference type="ARBA" id="ARBA00022679"/>
    </source>
</evidence>
<dbReference type="InterPro" id="IPR036890">
    <property type="entry name" value="HATPase_C_sf"/>
</dbReference>
<dbReference type="EMBL" id="FPKU01000001">
    <property type="protein sequence ID" value="SFZ82525.1"/>
    <property type="molecule type" value="Genomic_DNA"/>
</dbReference>
<dbReference type="SMART" id="SM00387">
    <property type="entry name" value="HATPase_c"/>
    <property type="match status" value="1"/>
</dbReference>
<evidence type="ECO:0000256" key="11">
    <source>
        <dbReference type="SAM" id="Phobius"/>
    </source>
</evidence>
<keyword evidence="6 11" id="KW-0812">Transmembrane</keyword>
<dbReference type="RefSeq" id="WP_072339740.1">
    <property type="nucleotide sequence ID" value="NZ_FPKU01000001.1"/>
</dbReference>
<dbReference type="PROSITE" id="PS50109">
    <property type="entry name" value="HIS_KIN"/>
    <property type="match status" value="1"/>
</dbReference>
<dbReference type="InterPro" id="IPR050428">
    <property type="entry name" value="TCS_sensor_his_kinase"/>
</dbReference>
<dbReference type="CDD" id="cd00082">
    <property type="entry name" value="HisKA"/>
    <property type="match status" value="1"/>
</dbReference>
<evidence type="ECO:0000256" key="2">
    <source>
        <dbReference type="ARBA" id="ARBA00004370"/>
    </source>
</evidence>
<proteinExistence type="predicted"/>
<organism evidence="14 15">
    <name type="scientific">Devosia enhydra</name>
    <dbReference type="NCBI Taxonomy" id="665118"/>
    <lineage>
        <taxon>Bacteria</taxon>
        <taxon>Pseudomonadati</taxon>
        <taxon>Pseudomonadota</taxon>
        <taxon>Alphaproteobacteria</taxon>
        <taxon>Hyphomicrobiales</taxon>
        <taxon>Devosiaceae</taxon>
        <taxon>Devosia</taxon>
    </lineage>
</organism>
<feature type="domain" description="HAMP" evidence="13">
    <location>
        <begin position="185"/>
        <end position="236"/>
    </location>
</feature>
<evidence type="ECO:0000256" key="1">
    <source>
        <dbReference type="ARBA" id="ARBA00000085"/>
    </source>
</evidence>
<comment type="subcellular location">
    <subcellularLocation>
        <location evidence="2">Membrane</location>
    </subcellularLocation>
</comment>
<dbReference type="InterPro" id="IPR036097">
    <property type="entry name" value="HisK_dim/P_sf"/>
</dbReference>
<dbReference type="PANTHER" id="PTHR45436:SF5">
    <property type="entry name" value="SENSOR HISTIDINE KINASE TRCS"/>
    <property type="match status" value="1"/>
</dbReference>
<reference evidence="14 15" key="1">
    <citation type="submission" date="2016-11" db="EMBL/GenBank/DDBJ databases">
        <authorList>
            <person name="Jaros S."/>
            <person name="Januszkiewicz K."/>
            <person name="Wedrychowicz H."/>
        </authorList>
    </citation>
    <scope>NUCLEOTIDE SEQUENCE [LARGE SCALE GENOMIC DNA]</scope>
    <source>
        <strain evidence="14 15">ATCC 23634</strain>
    </source>
</reference>
<evidence type="ECO:0000256" key="8">
    <source>
        <dbReference type="ARBA" id="ARBA00022989"/>
    </source>
</evidence>
<evidence type="ECO:0000256" key="4">
    <source>
        <dbReference type="ARBA" id="ARBA00022553"/>
    </source>
</evidence>
<evidence type="ECO:0000259" key="12">
    <source>
        <dbReference type="PROSITE" id="PS50109"/>
    </source>
</evidence>
<name>A0A1K2HV50_9HYPH</name>